<organism evidence="8 9">
    <name type="scientific">Streptomyces pathocidini</name>
    <dbReference type="NCBI Taxonomy" id="1650571"/>
    <lineage>
        <taxon>Bacteria</taxon>
        <taxon>Bacillati</taxon>
        <taxon>Actinomycetota</taxon>
        <taxon>Actinomycetes</taxon>
        <taxon>Kitasatosporales</taxon>
        <taxon>Streptomycetaceae</taxon>
        <taxon>Streptomyces</taxon>
    </lineage>
</organism>
<proteinExistence type="predicted"/>
<evidence type="ECO:0000256" key="4">
    <source>
        <dbReference type="ARBA" id="ARBA00023136"/>
    </source>
</evidence>
<evidence type="ECO:0000256" key="1">
    <source>
        <dbReference type="ARBA" id="ARBA00004141"/>
    </source>
</evidence>
<evidence type="ECO:0000259" key="7">
    <source>
        <dbReference type="Pfam" id="PF01694"/>
    </source>
</evidence>
<evidence type="ECO:0000313" key="8">
    <source>
        <dbReference type="EMBL" id="MFI1966949.1"/>
    </source>
</evidence>
<dbReference type="Pfam" id="PF01694">
    <property type="entry name" value="Rhomboid"/>
    <property type="match status" value="1"/>
</dbReference>
<dbReference type="InterPro" id="IPR050925">
    <property type="entry name" value="Rhomboid_protease_S54"/>
</dbReference>
<keyword evidence="8" id="KW-0378">Hydrolase</keyword>
<dbReference type="SUPFAM" id="SSF144091">
    <property type="entry name" value="Rhomboid-like"/>
    <property type="match status" value="1"/>
</dbReference>
<dbReference type="EMBL" id="JBIRWE010000012">
    <property type="protein sequence ID" value="MFI1966949.1"/>
    <property type="molecule type" value="Genomic_DNA"/>
</dbReference>
<dbReference type="EC" id="3.4.21.-" evidence="8"/>
<keyword evidence="4 6" id="KW-0472">Membrane</keyword>
<feature type="transmembrane region" description="Helical" evidence="6">
    <location>
        <begin position="140"/>
        <end position="157"/>
    </location>
</feature>
<feature type="transmembrane region" description="Helical" evidence="6">
    <location>
        <begin position="116"/>
        <end position="134"/>
    </location>
</feature>
<feature type="domain" description="Peptidase S54 rhomboid" evidence="7">
    <location>
        <begin position="77"/>
        <end position="212"/>
    </location>
</feature>
<evidence type="ECO:0000313" key="9">
    <source>
        <dbReference type="Proteomes" id="UP001611548"/>
    </source>
</evidence>
<evidence type="ECO:0000256" key="6">
    <source>
        <dbReference type="SAM" id="Phobius"/>
    </source>
</evidence>
<feature type="region of interest" description="Disordered" evidence="5">
    <location>
        <begin position="1"/>
        <end position="33"/>
    </location>
</feature>
<feature type="transmembrane region" description="Helical" evidence="6">
    <location>
        <begin position="37"/>
        <end position="54"/>
    </location>
</feature>
<feature type="transmembrane region" description="Helical" evidence="6">
    <location>
        <begin position="192"/>
        <end position="211"/>
    </location>
</feature>
<name>A0ABW7UWI5_9ACTN</name>
<keyword evidence="9" id="KW-1185">Reference proteome</keyword>
<gene>
    <name evidence="8" type="ORF">ACH429_23025</name>
</gene>
<dbReference type="PANTHER" id="PTHR43731">
    <property type="entry name" value="RHOMBOID PROTEASE"/>
    <property type="match status" value="1"/>
</dbReference>
<keyword evidence="8" id="KW-0645">Protease</keyword>
<evidence type="ECO:0000256" key="5">
    <source>
        <dbReference type="SAM" id="MobiDB-lite"/>
    </source>
</evidence>
<dbReference type="Proteomes" id="UP001611548">
    <property type="component" value="Unassembled WGS sequence"/>
</dbReference>
<dbReference type="Gene3D" id="1.20.1540.10">
    <property type="entry name" value="Rhomboid-like"/>
    <property type="match status" value="1"/>
</dbReference>
<dbReference type="GO" id="GO:0008233">
    <property type="term" value="F:peptidase activity"/>
    <property type="evidence" value="ECO:0007669"/>
    <property type="project" value="UniProtKB-KW"/>
</dbReference>
<keyword evidence="3 6" id="KW-1133">Transmembrane helix</keyword>
<feature type="transmembrane region" description="Helical" evidence="6">
    <location>
        <begin position="85"/>
        <end position="109"/>
    </location>
</feature>
<dbReference type="PANTHER" id="PTHR43731:SF9">
    <property type="entry name" value="SLR1461 PROTEIN"/>
    <property type="match status" value="1"/>
</dbReference>
<comment type="caution">
    <text evidence="8">The sequence shown here is derived from an EMBL/GenBank/DDBJ whole genome shotgun (WGS) entry which is preliminary data.</text>
</comment>
<evidence type="ECO:0000256" key="3">
    <source>
        <dbReference type="ARBA" id="ARBA00022989"/>
    </source>
</evidence>
<sequence length="225" mass="23565">MAYETGPGANGPGRNRPGGTRPEANGPRGSAPGTTRVRAAAALVLGWVALLWVLEFADTASGHALDTYGITPRDPAELRDIVPAAFLHFGFDHLAANTVPLLLLGFIAAISGIRRFLAVTAVIILASGLGVWLFAPGNSLTAGASGVVFGLFGYLLVRGFADRRPLYVIVGLVVAFFYGSMLWGVLPTASGVSWQGHLFGLLGGVLAAFLFRTRRGPAPVEGLRR</sequence>
<dbReference type="InterPro" id="IPR022764">
    <property type="entry name" value="Peptidase_S54_rhomboid_dom"/>
</dbReference>
<keyword evidence="2 6" id="KW-0812">Transmembrane</keyword>
<feature type="transmembrane region" description="Helical" evidence="6">
    <location>
        <begin position="166"/>
        <end position="186"/>
    </location>
</feature>
<dbReference type="GO" id="GO:0006508">
    <property type="term" value="P:proteolysis"/>
    <property type="evidence" value="ECO:0007669"/>
    <property type="project" value="UniProtKB-KW"/>
</dbReference>
<feature type="compositionally biased region" description="Low complexity" evidence="5">
    <location>
        <begin position="12"/>
        <end position="22"/>
    </location>
</feature>
<protein>
    <submittedName>
        <fullName evidence="8">Rhomboid family intramembrane serine protease</fullName>
        <ecNumber evidence="8">3.4.21.-</ecNumber>
    </submittedName>
</protein>
<dbReference type="RefSeq" id="WP_079101064.1">
    <property type="nucleotide sequence ID" value="NZ_JBIRWE010000012.1"/>
</dbReference>
<reference evidence="8 9" key="1">
    <citation type="submission" date="2024-10" db="EMBL/GenBank/DDBJ databases">
        <title>The Natural Products Discovery Center: Release of the First 8490 Sequenced Strains for Exploring Actinobacteria Biosynthetic Diversity.</title>
        <authorList>
            <person name="Kalkreuter E."/>
            <person name="Kautsar S.A."/>
            <person name="Yang D."/>
            <person name="Bader C.D."/>
            <person name="Teijaro C.N."/>
            <person name="Fluegel L."/>
            <person name="Davis C.M."/>
            <person name="Simpson J.R."/>
            <person name="Lauterbach L."/>
            <person name="Steele A.D."/>
            <person name="Gui C."/>
            <person name="Meng S."/>
            <person name="Li G."/>
            <person name="Viehrig K."/>
            <person name="Ye F."/>
            <person name="Su P."/>
            <person name="Kiefer A.F."/>
            <person name="Nichols A."/>
            <person name="Cepeda A.J."/>
            <person name="Yan W."/>
            <person name="Fan B."/>
            <person name="Jiang Y."/>
            <person name="Adhikari A."/>
            <person name="Zheng C.-J."/>
            <person name="Schuster L."/>
            <person name="Cowan T.M."/>
            <person name="Smanski M.J."/>
            <person name="Chevrette M.G."/>
            <person name="De Carvalho L.P.S."/>
            <person name="Shen B."/>
        </authorList>
    </citation>
    <scope>NUCLEOTIDE SEQUENCE [LARGE SCALE GENOMIC DNA]</scope>
    <source>
        <strain evidence="8 9">NPDC020327</strain>
    </source>
</reference>
<accession>A0ABW7UWI5</accession>
<evidence type="ECO:0000256" key="2">
    <source>
        <dbReference type="ARBA" id="ARBA00022692"/>
    </source>
</evidence>
<dbReference type="InterPro" id="IPR035952">
    <property type="entry name" value="Rhomboid-like_sf"/>
</dbReference>
<comment type="subcellular location">
    <subcellularLocation>
        <location evidence="1">Membrane</location>
        <topology evidence="1">Multi-pass membrane protein</topology>
    </subcellularLocation>
</comment>